<dbReference type="Proteomes" id="UP000278143">
    <property type="component" value="Unassembled WGS sequence"/>
</dbReference>
<evidence type="ECO:0000256" key="13">
    <source>
        <dbReference type="ARBA" id="ARBA00080494"/>
    </source>
</evidence>
<keyword evidence="4" id="KW-0926">Vacuole</keyword>
<evidence type="ECO:0000256" key="11">
    <source>
        <dbReference type="ARBA" id="ARBA00067464"/>
    </source>
</evidence>
<dbReference type="CDD" id="cd07751">
    <property type="entry name" value="PolyPPase_VTC4_like"/>
    <property type="match status" value="1"/>
</dbReference>
<evidence type="ECO:0000256" key="14">
    <source>
        <dbReference type="ARBA" id="ARBA00081313"/>
    </source>
</evidence>
<evidence type="ECO:0000256" key="4">
    <source>
        <dbReference type="ARBA" id="ARBA00022554"/>
    </source>
</evidence>
<feature type="compositionally biased region" description="Basic and acidic residues" evidence="16">
    <location>
        <begin position="614"/>
        <end position="624"/>
    </location>
</feature>
<comment type="catalytic activity">
    <reaction evidence="9">
        <text>[phosphate](n) + ATP = [phosphate](n+1) + ADP</text>
        <dbReference type="Rhea" id="RHEA:19573"/>
        <dbReference type="Rhea" id="RHEA-COMP:9859"/>
        <dbReference type="Rhea" id="RHEA-COMP:14280"/>
        <dbReference type="ChEBI" id="CHEBI:16838"/>
        <dbReference type="ChEBI" id="CHEBI:30616"/>
        <dbReference type="ChEBI" id="CHEBI:456216"/>
        <dbReference type="EC" id="2.7.4.1"/>
    </reaction>
    <physiologicalReaction direction="left-to-right" evidence="9">
        <dbReference type="Rhea" id="RHEA:19574"/>
    </physiologicalReaction>
</comment>
<dbReference type="GO" id="GO:0000329">
    <property type="term" value="C:fungal-type vacuole membrane"/>
    <property type="evidence" value="ECO:0007669"/>
    <property type="project" value="TreeGrafter"/>
</dbReference>
<dbReference type="CDD" id="cd14480">
    <property type="entry name" value="SPX_VTC2_like"/>
    <property type="match status" value="1"/>
</dbReference>
<evidence type="ECO:0000256" key="1">
    <source>
        <dbReference type="ARBA" id="ARBA00001936"/>
    </source>
</evidence>
<dbReference type="InterPro" id="IPR004331">
    <property type="entry name" value="SPX_dom"/>
</dbReference>
<dbReference type="PANTHER" id="PTHR46140">
    <property type="entry name" value="VACUOLAR TRANSPORTER CHAPERONE 1-RELATED"/>
    <property type="match status" value="1"/>
</dbReference>
<evidence type="ECO:0000256" key="8">
    <source>
        <dbReference type="ARBA" id="ARBA00023136"/>
    </source>
</evidence>
<dbReference type="Pfam" id="PF03105">
    <property type="entry name" value="SPX"/>
    <property type="match status" value="1"/>
</dbReference>
<proteinExistence type="inferred from homology"/>
<organism evidence="19 20">
    <name type="scientific">Syncephalis pseudoplumigaleata</name>
    <dbReference type="NCBI Taxonomy" id="1712513"/>
    <lineage>
        <taxon>Eukaryota</taxon>
        <taxon>Fungi</taxon>
        <taxon>Fungi incertae sedis</taxon>
        <taxon>Zoopagomycota</taxon>
        <taxon>Zoopagomycotina</taxon>
        <taxon>Zoopagomycetes</taxon>
        <taxon>Zoopagales</taxon>
        <taxon>Piptocephalidaceae</taxon>
        <taxon>Syncephalis</taxon>
    </lineage>
</organism>
<feature type="compositionally biased region" description="Pro residues" evidence="16">
    <location>
        <begin position="772"/>
        <end position="789"/>
    </location>
</feature>
<feature type="coiled-coil region" evidence="15">
    <location>
        <begin position="65"/>
        <end position="136"/>
    </location>
</feature>
<evidence type="ECO:0000256" key="7">
    <source>
        <dbReference type="ARBA" id="ARBA00022989"/>
    </source>
</evidence>
<name>A0A4P9Z448_9FUNG</name>
<dbReference type="InterPro" id="IPR003807">
    <property type="entry name" value="DUF202"/>
</dbReference>
<dbReference type="EMBL" id="KZ989248">
    <property type="protein sequence ID" value="RKP27215.1"/>
    <property type="molecule type" value="Genomic_DNA"/>
</dbReference>
<comment type="similarity">
    <text evidence="10">Belongs to the VTC4 family.</text>
</comment>
<dbReference type="OrthoDB" id="6493944at2759"/>
<keyword evidence="15" id="KW-0175">Coiled coil</keyword>
<evidence type="ECO:0000256" key="3">
    <source>
        <dbReference type="ARBA" id="ARBA00012960"/>
    </source>
</evidence>
<gene>
    <name evidence="19" type="ORF">SYNPS1DRAFT_13022</name>
</gene>
<dbReference type="Gene3D" id="3.20.100.30">
    <property type="entry name" value="VTC, catalytic tunnel domain"/>
    <property type="match status" value="1"/>
</dbReference>
<evidence type="ECO:0000256" key="6">
    <source>
        <dbReference type="ARBA" id="ARBA00022692"/>
    </source>
</evidence>
<dbReference type="Pfam" id="PF02656">
    <property type="entry name" value="DUF202"/>
    <property type="match status" value="1"/>
</dbReference>
<keyword evidence="20" id="KW-1185">Reference proteome</keyword>
<sequence length="789" mass="90122">MKFGAQLKEGLYPEWRFYYLDYDGLKRQLKERTKSNNYQETDEAYYVELLERELEKVYGFQVVKLGEIHRRVESLEERVKKLRQQGIVAHVEDEADGAEGERDEEERRLLDLPLDYQKIEDEVNQVLEEVNELARFTRLNYSGFLKIIKKHDKHTNYVLKPMFMVRLNARPFYRENFDDLILQLSRLYDVVRNGGRDPSERAATTGGSGAQNFVRRTTKYWVHPDNVLELKFYVLKYLPVLLFQSAKNTTGSMSEADGPLSAPDPAISSVYFDNDSLDLYQGRLEKTEGAEAIRFRWYGPVTNNEIFIERKTHREDWTGESSVKQRFPLKEKHVNAFMRGEYTLDKTIAKMRAAGTRKPEDIDALEVLAGEIQASISAKRLKPTMRTFYNRTAFQLPGDATVRISLDTELSLIREDSLDGKPRAGDNWRRTDVGTHYPFSHLPDSEICRFPYAILEVKLQTEVGTDPPQWVTNLVQSHLVEEVPKFSKFIHGCATLLEPHVQLLPFWLPQMDKDIRKRPRLQPRSSLLVASRPHSRDVSPGYSERDRRRSAGGLDEDDHEAIEVVVDDGRREADDARAMAALSTSPRQERDYMAGSLRREKRPATGRVQPRQYRPRDDRHDERAPLLSQSGISSSSRAAARDTRSPSPTRSIASKRVAVPVRVEPKVFFANERTFLSWVHFAVVLGGLALGLLNFGDKVGRTAGVLFTVISMGILVYALFLYIWRSNRIRAREPGPYDDRVGPAVLVGVILAAVIINFYLKFSSLQQQEPPASGPVPLPPPSPSPSPIS</sequence>
<dbReference type="InterPro" id="IPR018966">
    <property type="entry name" value="VTC_domain"/>
</dbReference>
<dbReference type="GO" id="GO:0006799">
    <property type="term" value="P:polyphosphate biosynthetic process"/>
    <property type="evidence" value="ECO:0007669"/>
    <property type="project" value="UniProtKB-ARBA"/>
</dbReference>
<comment type="subcellular location">
    <subcellularLocation>
        <location evidence="2">Vacuole membrane</location>
        <topology evidence="2">Multi-pass membrane protein</topology>
    </subcellularLocation>
</comment>
<dbReference type="PANTHER" id="PTHR46140:SF1">
    <property type="entry name" value="VACUOLAR TRANSPORTER CHAPERONE COMPLEX SUBUNIT 4-RELATED"/>
    <property type="match status" value="1"/>
</dbReference>
<feature type="region of interest" description="Disordered" evidence="16">
    <location>
        <begin position="519"/>
        <end position="651"/>
    </location>
</feature>
<dbReference type="InterPro" id="IPR051572">
    <property type="entry name" value="VTC_Complex_Subunit"/>
</dbReference>
<evidence type="ECO:0000313" key="20">
    <source>
        <dbReference type="Proteomes" id="UP000278143"/>
    </source>
</evidence>
<accession>A0A4P9Z448</accession>
<evidence type="ECO:0000313" key="19">
    <source>
        <dbReference type="EMBL" id="RKP27215.1"/>
    </source>
</evidence>
<keyword evidence="5" id="KW-0808">Transferase</keyword>
<reference evidence="20" key="1">
    <citation type="journal article" date="2018" name="Nat. Microbiol.">
        <title>Leveraging single-cell genomics to expand the fungal tree of life.</title>
        <authorList>
            <person name="Ahrendt S.R."/>
            <person name="Quandt C.A."/>
            <person name="Ciobanu D."/>
            <person name="Clum A."/>
            <person name="Salamov A."/>
            <person name="Andreopoulos B."/>
            <person name="Cheng J.F."/>
            <person name="Woyke T."/>
            <person name="Pelin A."/>
            <person name="Henrissat B."/>
            <person name="Reynolds N.K."/>
            <person name="Benny G.L."/>
            <person name="Smith M.E."/>
            <person name="James T.Y."/>
            <person name="Grigoriev I.V."/>
        </authorList>
    </citation>
    <scope>NUCLEOTIDE SEQUENCE [LARGE SCALE GENOMIC DNA]</scope>
    <source>
        <strain evidence="20">Benny S71-1</strain>
    </source>
</reference>
<evidence type="ECO:0000256" key="17">
    <source>
        <dbReference type="SAM" id="Phobius"/>
    </source>
</evidence>
<dbReference type="GO" id="GO:0008976">
    <property type="term" value="F:polyphosphate kinase activity"/>
    <property type="evidence" value="ECO:0007669"/>
    <property type="project" value="UniProtKB-EC"/>
</dbReference>
<dbReference type="AlphaFoldDB" id="A0A4P9Z448"/>
<evidence type="ECO:0000256" key="9">
    <source>
        <dbReference type="ARBA" id="ARBA00050204"/>
    </source>
</evidence>
<evidence type="ECO:0000256" key="12">
    <source>
        <dbReference type="ARBA" id="ARBA00075894"/>
    </source>
</evidence>
<feature type="domain" description="SPX" evidence="18">
    <location>
        <begin position="1"/>
        <end position="165"/>
    </location>
</feature>
<evidence type="ECO:0000256" key="10">
    <source>
        <dbReference type="ARBA" id="ARBA00061390"/>
    </source>
</evidence>
<protein>
    <recommendedName>
        <fullName evidence="11">Vacuolar transporter chaperone complex subunit 4</fullName>
        <ecNumber evidence="3">2.7.4.1</ecNumber>
    </recommendedName>
    <alternativeName>
        <fullName evidence="13">Polyphosphate kinase</fullName>
    </alternativeName>
    <alternativeName>
        <fullName evidence="12">SPX-dependent polyphosphate polymerase VTC subunit 4</fullName>
    </alternativeName>
    <alternativeName>
        <fullName evidence="14">Vacuolar membrane polyphosphate polymerase catalytic subunit</fullName>
    </alternativeName>
</protein>
<feature type="transmembrane region" description="Helical" evidence="17">
    <location>
        <begin position="705"/>
        <end position="724"/>
    </location>
</feature>
<dbReference type="GO" id="GO:0033254">
    <property type="term" value="C:vacuolar transporter chaperone complex"/>
    <property type="evidence" value="ECO:0007669"/>
    <property type="project" value="TreeGrafter"/>
</dbReference>
<dbReference type="FunFam" id="3.20.100.30:FF:000001">
    <property type="entry name" value="Vacuolar transporter chaperone 4"/>
    <property type="match status" value="1"/>
</dbReference>
<dbReference type="PROSITE" id="PS51382">
    <property type="entry name" value="SPX"/>
    <property type="match status" value="1"/>
</dbReference>
<feature type="compositionally biased region" description="Basic and acidic residues" evidence="16">
    <location>
        <begin position="567"/>
        <end position="577"/>
    </location>
</feature>
<comment type="cofactor">
    <cofactor evidence="1">
        <name>Mn(2+)</name>
        <dbReference type="ChEBI" id="CHEBI:29035"/>
    </cofactor>
</comment>
<evidence type="ECO:0000256" key="16">
    <source>
        <dbReference type="SAM" id="MobiDB-lite"/>
    </source>
</evidence>
<feature type="transmembrane region" description="Helical" evidence="17">
    <location>
        <begin position="675"/>
        <end position="693"/>
    </location>
</feature>
<dbReference type="EC" id="2.7.4.1" evidence="3"/>
<dbReference type="Pfam" id="PF09359">
    <property type="entry name" value="VTC"/>
    <property type="match status" value="1"/>
</dbReference>
<evidence type="ECO:0000259" key="18">
    <source>
        <dbReference type="PROSITE" id="PS51382"/>
    </source>
</evidence>
<evidence type="ECO:0000256" key="5">
    <source>
        <dbReference type="ARBA" id="ARBA00022679"/>
    </source>
</evidence>
<feature type="transmembrane region" description="Helical" evidence="17">
    <location>
        <begin position="744"/>
        <end position="760"/>
    </location>
</feature>
<keyword evidence="8 17" id="KW-0472">Membrane</keyword>
<dbReference type="InterPro" id="IPR042267">
    <property type="entry name" value="VTC_sf"/>
</dbReference>
<keyword evidence="7 17" id="KW-1133">Transmembrane helix</keyword>
<keyword evidence="6 17" id="KW-0812">Transmembrane</keyword>
<feature type="compositionally biased region" description="Low complexity" evidence="16">
    <location>
        <begin position="628"/>
        <end position="638"/>
    </location>
</feature>
<evidence type="ECO:0000256" key="15">
    <source>
        <dbReference type="SAM" id="Coils"/>
    </source>
</evidence>
<evidence type="ECO:0000256" key="2">
    <source>
        <dbReference type="ARBA" id="ARBA00004128"/>
    </source>
</evidence>
<feature type="region of interest" description="Disordered" evidence="16">
    <location>
        <begin position="767"/>
        <end position="789"/>
    </location>
</feature>